<keyword evidence="2" id="KW-1185">Reference proteome</keyword>
<gene>
    <name evidence="1" type="ORF">V6N12_003710</name>
</gene>
<dbReference type="EMBL" id="JBBPBM010001241">
    <property type="protein sequence ID" value="KAK8485870.1"/>
    <property type="molecule type" value="Genomic_DNA"/>
</dbReference>
<sequence length="91" mass="10029">MIWYLNRLKESEEAATPPAHGKASSFWSTSSVLNAPQSESKRMGKGEVQDETRVDLRQSGASGGRAACAVPSFRIPDRRKKVSISFNQLSF</sequence>
<evidence type="ECO:0000313" key="1">
    <source>
        <dbReference type="EMBL" id="KAK8485870.1"/>
    </source>
</evidence>
<reference evidence="1 2" key="1">
    <citation type="journal article" date="2024" name="G3 (Bethesda)">
        <title>Genome assembly of Hibiscus sabdariffa L. provides insights into metabolisms of medicinal natural products.</title>
        <authorList>
            <person name="Kim T."/>
        </authorList>
    </citation>
    <scope>NUCLEOTIDE SEQUENCE [LARGE SCALE GENOMIC DNA]</scope>
    <source>
        <strain evidence="1">TK-2024</strain>
        <tissue evidence="1">Old leaves</tissue>
    </source>
</reference>
<evidence type="ECO:0000313" key="2">
    <source>
        <dbReference type="Proteomes" id="UP001472677"/>
    </source>
</evidence>
<name>A0ABR1ZZ60_9ROSI</name>
<comment type="caution">
    <text evidence="1">The sequence shown here is derived from an EMBL/GenBank/DDBJ whole genome shotgun (WGS) entry which is preliminary data.</text>
</comment>
<dbReference type="Proteomes" id="UP001472677">
    <property type="component" value="Unassembled WGS sequence"/>
</dbReference>
<organism evidence="1 2">
    <name type="scientific">Hibiscus sabdariffa</name>
    <name type="common">roselle</name>
    <dbReference type="NCBI Taxonomy" id="183260"/>
    <lineage>
        <taxon>Eukaryota</taxon>
        <taxon>Viridiplantae</taxon>
        <taxon>Streptophyta</taxon>
        <taxon>Embryophyta</taxon>
        <taxon>Tracheophyta</taxon>
        <taxon>Spermatophyta</taxon>
        <taxon>Magnoliopsida</taxon>
        <taxon>eudicotyledons</taxon>
        <taxon>Gunneridae</taxon>
        <taxon>Pentapetalae</taxon>
        <taxon>rosids</taxon>
        <taxon>malvids</taxon>
        <taxon>Malvales</taxon>
        <taxon>Malvaceae</taxon>
        <taxon>Malvoideae</taxon>
        <taxon>Hibiscus</taxon>
    </lineage>
</organism>
<accession>A0ABR1ZZ60</accession>
<protein>
    <submittedName>
        <fullName evidence="1">Uncharacterized protein</fullName>
    </submittedName>
</protein>
<proteinExistence type="predicted"/>